<dbReference type="AlphaFoldDB" id="A0A076EXH0"/>
<dbReference type="SMART" id="SM00849">
    <property type="entry name" value="Lactamase_B"/>
    <property type="match status" value="1"/>
</dbReference>
<evidence type="ECO:0000259" key="1">
    <source>
        <dbReference type="SMART" id="SM00849"/>
    </source>
</evidence>
<dbReference type="Pfam" id="PF00753">
    <property type="entry name" value="Lactamase_B"/>
    <property type="match status" value="1"/>
</dbReference>
<dbReference type="CDD" id="cd07739">
    <property type="entry name" value="metallo-hydrolase-like_MBL-fold"/>
    <property type="match status" value="1"/>
</dbReference>
<dbReference type="SUPFAM" id="SSF56281">
    <property type="entry name" value="Metallo-hydrolase/oxidoreductase"/>
    <property type="match status" value="1"/>
</dbReference>
<dbReference type="InterPro" id="IPR036866">
    <property type="entry name" value="RibonucZ/Hydroxyglut_hydro"/>
</dbReference>
<protein>
    <recommendedName>
        <fullName evidence="1">Metallo-beta-lactamase domain-containing protein</fullName>
    </recommendedName>
</protein>
<dbReference type="InterPro" id="IPR001279">
    <property type="entry name" value="Metallo-B-lactamas"/>
</dbReference>
<dbReference type="Proteomes" id="UP000028488">
    <property type="component" value="Plasmid pPDG1"/>
</dbReference>
<geneLocation type="plasmid" evidence="2 3">
    <name>pPDG1</name>
</geneLocation>
<name>A0A076EXH0_RHOOP</name>
<reference evidence="2 3" key="1">
    <citation type="submission" date="2014-07" db="EMBL/GenBank/DDBJ databases">
        <title>Genome Sequence of Rhodococcus opacus Strain R7, a Biodegrader of Mono- and Polycyclic Aromatic Hydrocarbons.</title>
        <authorList>
            <person name="Di Gennaro P."/>
            <person name="Zampolli J."/>
            <person name="Presti I."/>
            <person name="Cappelletti M."/>
            <person name="D'Ursi P."/>
            <person name="Orro A."/>
            <person name="Mezzelani A."/>
            <person name="Milanesi L."/>
        </authorList>
    </citation>
    <scope>NUCLEOTIDE SEQUENCE [LARGE SCALE GENOMIC DNA]</scope>
    <source>
        <strain evidence="2 3">R7</strain>
        <plasmid evidence="2">pPDG1</plasmid>
    </source>
</reference>
<keyword evidence="2" id="KW-0614">Plasmid</keyword>
<gene>
    <name evidence="2" type="ORF">EP51_40195</name>
</gene>
<dbReference type="EMBL" id="CP008948">
    <property type="protein sequence ID" value="AII10496.1"/>
    <property type="molecule type" value="Genomic_DNA"/>
</dbReference>
<dbReference type="Gene3D" id="3.60.15.10">
    <property type="entry name" value="Ribonuclease Z/Hydroxyacylglutathione hydrolase-like"/>
    <property type="match status" value="1"/>
</dbReference>
<feature type="domain" description="Metallo-beta-lactamase" evidence="1">
    <location>
        <begin position="33"/>
        <end position="219"/>
    </location>
</feature>
<evidence type="ECO:0000313" key="3">
    <source>
        <dbReference type="Proteomes" id="UP000028488"/>
    </source>
</evidence>
<dbReference type="RefSeq" id="WP_128642590.1">
    <property type="nucleotide sequence ID" value="NZ_CP008948.1"/>
</dbReference>
<dbReference type="PANTHER" id="PTHR42951">
    <property type="entry name" value="METALLO-BETA-LACTAMASE DOMAIN-CONTAINING"/>
    <property type="match status" value="1"/>
</dbReference>
<sequence length="282" mass="31109">MTTPLSYEVLVLDGTPRVTDLRMPNGDPIISSPLSVTLVYGESEAVLVDAPFTYDQVQQVGDWIEQHGKRLSYIYATHGHGDHWFGTAALIERFPGARAYATEGTIRLMREQATIGREQLWDKVFPGLVPDSPIVAEPVPAEGFTIEGQLLRAIEVGHTDTDDTTVLHVPAIDLVIAGDVVYNGVHQMLLECGDHGLDSWLKALDIVDELNPKAVVAGHKDPNRADDPKAIDETRRYLLDAKRLLNEKTTARAFFDAMIELHPNRLNQGPVWYGALGLLTSP</sequence>
<proteinExistence type="predicted"/>
<dbReference type="PANTHER" id="PTHR42951:SF14">
    <property type="entry name" value="METALLO-BETA-LACTAMASE SUPERFAMILY PROTEIN"/>
    <property type="match status" value="1"/>
</dbReference>
<dbReference type="InterPro" id="IPR050855">
    <property type="entry name" value="NDM-1-like"/>
</dbReference>
<evidence type="ECO:0000313" key="2">
    <source>
        <dbReference type="EMBL" id="AII10496.1"/>
    </source>
</evidence>
<accession>A0A076EXH0</accession>
<organism evidence="2 3">
    <name type="scientific">Rhodococcus opacus</name>
    <name type="common">Nocardia opaca</name>
    <dbReference type="NCBI Taxonomy" id="37919"/>
    <lineage>
        <taxon>Bacteria</taxon>
        <taxon>Bacillati</taxon>
        <taxon>Actinomycetota</taxon>
        <taxon>Actinomycetes</taxon>
        <taxon>Mycobacteriales</taxon>
        <taxon>Nocardiaceae</taxon>
        <taxon>Rhodococcus</taxon>
    </lineage>
</organism>